<evidence type="ECO:0000313" key="2">
    <source>
        <dbReference type="Proteomes" id="UP000268014"/>
    </source>
</evidence>
<dbReference type="STRING" id="6290.A0A158QR97"/>
<protein>
    <submittedName>
        <fullName evidence="1 3">Uncharacterized protein</fullName>
    </submittedName>
</protein>
<dbReference type="AlphaFoldDB" id="A0A158QR97"/>
<keyword evidence="2" id="KW-1185">Reference proteome</keyword>
<reference evidence="1 2" key="2">
    <citation type="submission" date="2018-11" db="EMBL/GenBank/DDBJ databases">
        <authorList>
            <consortium name="Pathogen Informatics"/>
        </authorList>
    </citation>
    <scope>NUCLEOTIDE SEQUENCE [LARGE SCALE GENOMIC DNA]</scope>
    <source>
        <strain evidence="1 2">MHpl1</strain>
    </source>
</reference>
<evidence type="ECO:0000313" key="1">
    <source>
        <dbReference type="EMBL" id="VDO62578.1"/>
    </source>
</evidence>
<accession>A0A158QR97</accession>
<organism evidence="3">
    <name type="scientific">Haemonchus placei</name>
    <name type="common">Barber's pole worm</name>
    <dbReference type="NCBI Taxonomy" id="6290"/>
    <lineage>
        <taxon>Eukaryota</taxon>
        <taxon>Metazoa</taxon>
        <taxon>Ecdysozoa</taxon>
        <taxon>Nematoda</taxon>
        <taxon>Chromadorea</taxon>
        <taxon>Rhabditida</taxon>
        <taxon>Rhabditina</taxon>
        <taxon>Rhabditomorpha</taxon>
        <taxon>Strongyloidea</taxon>
        <taxon>Trichostrongylidae</taxon>
        <taxon>Haemonchus</taxon>
    </lineage>
</organism>
<gene>
    <name evidence="1" type="ORF">HPLM_LOCUS16948</name>
</gene>
<dbReference type="EMBL" id="UZAF01019678">
    <property type="protein sequence ID" value="VDO62578.1"/>
    <property type="molecule type" value="Genomic_DNA"/>
</dbReference>
<dbReference type="Proteomes" id="UP000268014">
    <property type="component" value="Unassembled WGS sequence"/>
</dbReference>
<dbReference type="WBParaSite" id="HPLM_0001695601-mRNA-1">
    <property type="protein sequence ID" value="HPLM_0001695601-mRNA-1"/>
    <property type="gene ID" value="HPLM_0001695601"/>
</dbReference>
<evidence type="ECO:0000313" key="3">
    <source>
        <dbReference type="WBParaSite" id="HPLM_0001695601-mRNA-1"/>
    </source>
</evidence>
<reference evidence="3" key="1">
    <citation type="submission" date="2016-04" db="UniProtKB">
        <authorList>
            <consortium name="WormBaseParasite"/>
        </authorList>
    </citation>
    <scope>IDENTIFICATION</scope>
</reference>
<dbReference type="OrthoDB" id="5785141at2759"/>
<proteinExistence type="predicted"/>
<name>A0A158QR97_HAEPC</name>
<sequence length="239" mass="27980">MKGLLELRLSMDGVGRHDKLGQPLTLLIPFHSMSPHAELFSRPSGANLAEQTPDDDPEETVVFSVKEKVIESRWCVLPYKGFIAETPVSTFGEIISLAFDDVNSSYNAAKHSRFDEMYHPHLGTFRERKMYTSLAPSLCIPWRNRRCLYELSPYKAYSPKQSEWLVERDRNYRVMLPRTTMKTHSHYEMLRVPSLRRCYTLPTSTTRFENYFRYWRGRVCGLDYIAPFLQPDDWRPGEV</sequence>